<dbReference type="Gene3D" id="1.10.8.270">
    <property type="entry name" value="putative rabgap domain of human tbc1 domain family member 14 like domains"/>
    <property type="match status" value="1"/>
</dbReference>
<dbReference type="AlphaFoldDB" id="A0A0F7SMD7"/>
<feature type="compositionally biased region" description="Basic and acidic residues" evidence="11">
    <location>
        <begin position="11"/>
        <end position="23"/>
    </location>
</feature>
<sequence length="768" mass="86202">MSRPTSPASHTSEHEQIEERRQQQQEQSTPSSPTRSPTSLDDQSSTLPLDPEETLPSDTDIETSLKADDPQATEPETVDLTETAAHPDSVKPSPETVVNDVQVSEEESALLDDSNQEGPGLMRTKISSSKKTERPMSAHLHSSDLTYEEIEQRSVASSSTLRSSLPVSTEDMPLSTTIPNASSLNEPDPSSKPVSPTTSHLSTDTAFALASKPKGDRTSLLLSNTTKQHSRSSSAEGQALLKEEFDKIRQSYTGHGSPKLYHHRGSSRVSLHGKSPLVGGGNEEDLWDRVKTGAHLDGQVERTDLYSSELAAKDDGEAEEMFDEPLVEDDNGGDVDWAFWGEVMNDYQAVAKEDPARLSQAIQDGIPDVIRGSMWQLMSSSKDSELESLYSNLLHQTSTHEKSIQKDLARTFPTHAFFQRPTSMLERTNSSEDRGRGQDELYNVVRAYSLYDPEVGYVQGSAFIVAALLLNMPDEEAFCVLVRLMHSYGLRTSFLPEMPGLQLRLFQFDRLIEEFIPLLHIHFVRNGIKSSMYAGQWFLTLFSYRFPLPIVYRILDLVFAEGIEAVFRFAIALLLKNEEELLALGFEEILSYLQSKLFDTYRIPPKDDDKEQEEAWNADDFVKDSFAVRITPFQLDGYTAEWQDQCRARDSHAIEVDLLRTANRNLSAQVKQLEASLAQLNTEHCEIVKQVVIHKVEREEMENELVKYKMLYAELSHQSAESRQRSSGSSGTSGFWGLGKTMGRSVSLQSHFFHIPQLIRATHLMIFL</sequence>
<evidence type="ECO:0000256" key="9">
    <source>
        <dbReference type="ARBA" id="ARBA00072088"/>
    </source>
</evidence>
<keyword evidence="5" id="KW-0931">ER-Golgi transport</keyword>
<evidence type="ECO:0000256" key="4">
    <source>
        <dbReference type="ARBA" id="ARBA00022490"/>
    </source>
</evidence>
<keyword evidence="6" id="KW-0653">Protein transport</keyword>
<dbReference type="GO" id="GO:0015031">
    <property type="term" value="P:protein transport"/>
    <property type="evidence" value="ECO:0007669"/>
    <property type="project" value="UniProtKB-KW"/>
</dbReference>
<dbReference type="PANTHER" id="PTHR47219">
    <property type="entry name" value="RAB GTPASE-ACTIVATING PROTEIN 1-LIKE"/>
    <property type="match status" value="1"/>
</dbReference>
<dbReference type="FunFam" id="1.10.472.80:FF:000044">
    <property type="entry name" value="GTPase-activating protein GYP5"/>
    <property type="match status" value="1"/>
</dbReference>
<dbReference type="FunFam" id="1.10.10.750:FF:000003">
    <property type="entry name" value="GTPase activating protein (Evi5)"/>
    <property type="match status" value="1"/>
</dbReference>
<feature type="compositionally biased region" description="Polar residues" evidence="11">
    <location>
        <begin position="174"/>
        <end position="185"/>
    </location>
</feature>
<feature type="region of interest" description="Disordered" evidence="11">
    <location>
        <begin position="252"/>
        <end position="282"/>
    </location>
</feature>
<evidence type="ECO:0000256" key="10">
    <source>
        <dbReference type="SAM" id="Coils"/>
    </source>
</evidence>
<dbReference type="SMART" id="SM00164">
    <property type="entry name" value="TBC"/>
    <property type="match status" value="1"/>
</dbReference>
<dbReference type="InterPro" id="IPR000195">
    <property type="entry name" value="Rab-GAP-TBC_dom"/>
</dbReference>
<feature type="compositionally biased region" description="Acidic residues" evidence="11">
    <location>
        <begin position="50"/>
        <end position="61"/>
    </location>
</feature>
<dbReference type="GO" id="GO:0005096">
    <property type="term" value="F:GTPase activator activity"/>
    <property type="evidence" value="ECO:0007669"/>
    <property type="project" value="UniProtKB-KW"/>
</dbReference>
<dbReference type="GO" id="GO:0031267">
    <property type="term" value="F:small GTPase binding"/>
    <property type="evidence" value="ECO:0007669"/>
    <property type="project" value="TreeGrafter"/>
</dbReference>
<dbReference type="SUPFAM" id="SSF47923">
    <property type="entry name" value="Ypt/Rab-GAP domain of gyp1p"/>
    <property type="match status" value="2"/>
</dbReference>
<keyword evidence="3" id="KW-0343">GTPase activation</keyword>
<proteinExistence type="inferred from homology"/>
<keyword evidence="7 10" id="KW-0175">Coiled coil</keyword>
<evidence type="ECO:0000313" key="13">
    <source>
        <dbReference type="EMBL" id="CED83227.1"/>
    </source>
</evidence>
<dbReference type="InterPro" id="IPR035969">
    <property type="entry name" value="Rab-GAP_TBC_sf"/>
</dbReference>
<accession>A0A0F7SMD7</accession>
<keyword evidence="4" id="KW-0963">Cytoplasm</keyword>
<evidence type="ECO:0000256" key="11">
    <source>
        <dbReference type="SAM" id="MobiDB-lite"/>
    </source>
</evidence>
<evidence type="ECO:0000256" key="1">
    <source>
        <dbReference type="ARBA" id="ARBA00004496"/>
    </source>
</evidence>
<dbReference type="EMBL" id="LN483142">
    <property type="protein sequence ID" value="CED83227.1"/>
    <property type="molecule type" value="Genomic_DNA"/>
</dbReference>
<feature type="compositionally biased region" description="Polar residues" evidence="11">
    <location>
        <begin position="1"/>
        <end position="10"/>
    </location>
</feature>
<evidence type="ECO:0000256" key="2">
    <source>
        <dbReference type="ARBA" id="ARBA00022448"/>
    </source>
</evidence>
<feature type="coiled-coil region" evidence="10">
    <location>
        <begin position="656"/>
        <end position="718"/>
    </location>
</feature>
<dbReference type="Gene3D" id="1.10.472.80">
    <property type="entry name" value="Ypt/Rab-GAP domain of gyp1p, domain 3"/>
    <property type="match status" value="1"/>
</dbReference>
<evidence type="ECO:0000259" key="12">
    <source>
        <dbReference type="PROSITE" id="PS50086"/>
    </source>
</evidence>
<dbReference type="InterPro" id="IPR050302">
    <property type="entry name" value="Rab_GAP_TBC_domain"/>
</dbReference>
<dbReference type="Gene3D" id="1.10.10.750">
    <property type="entry name" value="Ypt/Rab-GAP domain of gyp1p, domain 1"/>
    <property type="match status" value="1"/>
</dbReference>
<dbReference type="GO" id="GO:0005737">
    <property type="term" value="C:cytoplasm"/>
    <property type="evidence" value="ECO:0007669"/>
    <property type="project" value="UniProtKB-SubCell"/>
</dbReference>
<protein>
    <recommendedName>
        <fullName evidence="9">GTPase-activating protein GYP5</fullName>
    </recommendedName>
</protein>
<evidence type="ECO:0000256" key="6">
    <source>
        <dbReference type="ARBA" id="ARBA00022927"/>
    </source>
</evidence>
<comment type="similarity">
    <text evidence="8">Belongs to the GYP5 family.</text>
</comment>
<dbReference type="PROSITE" id="PS50086">
    <property type="entry name" value="TBC_RABGAP"/>
    <property type="match status" value="1"/>
</dbReference>
<dbReference type="PANTHER" id="PTHR47219:SF9">
    <property type="entry name" value="GTPASE ACTIVATING PROTEIN AND CENTROSOME-ASSOCIATED, ISOFORM B"/>
    <property type="match status" value="1"/>
</dbReference>
<dbReference type="GO" id="GO:0016192">
    <property type="term" value="P:vesicle-mediated transport"/>
    <property type="evidence" value="ECO:0007669"/>
    <property type="project" value="UniProtKB-KW"/>
</dbReference>
<keyword evidence="2" id="KW-0813">Transport</keyword>
<dbReference type="Pfam" id="PF23436">
    <property type="entry name" value="RabGap-TBC_2"/>
    <property type="match status" value="1"/>
</dbReference>
<evidence type="ECO:0000256" key="3">
    <source>
        <dbReference type="ARBA" id="ARBA00022468"/>
    </source>
</evidence>
<organism evidence="13">
    <name type="scientific">Phaffia rhodozyma</name>
    <name type="common">Yeast</name>
    <name type="synonym">Xanthophyllomyces dendrorhous</name>
    <dbReference type="NCBI Taxonomy" id="264483"/>
    <lineage>
        <taxon>Eukaryota</taxon>
        <taxon>Fungi</taxon>
        <taxon>Dikarya</taxon>
        <taxon>Basidiomycota</taxon>
        <taxon>Agaricomycotina</taxon>
        <taxon>Tremellomycetes</taxon>
        <taxon>Cystofilobasidiales</taxon>
        <taxon>Mrakiaceae</taxon>
        <taxon>Phaffia</taxon>
    </lineage>
</organism>
<evidence type="ECO:0000256" key="5">
    <source>
        <dbReference type="ARBA" id="ARBA00022892"/>
    </source>
</evidence>
<feature type="region of interest" description="Disordered" evidence="11">
    <location>
        <begin position="1"/>
        <end position="203"/>
    </location>
</feature>
<evidence type="ECO:0000256" key="7">
    <source>
        <dbReference type="ARBA" id="ARBA00023054"/>
    </source>
</evidence>
<feature type="domain" description="Rab-GAP TBC" evidence="12">
    <location>
        <begin position="365"/>
        <end position="562"/>
    </location>
</feature>
<name>A0A0F7SMD7_PHARH</name>
<feature type="compositionally biased region" description="Low complexity" evidence="11">
    <location>
        <begin position="153"/>
        <end position="169"/>
    </location>
</feature>
<dbReference type="FunFam" id="1.10.8.270:FF:000001">
    <property type="entry name" value="TBC1 domain family member 1"/>
    <property type="match status" value="1"/>
</dbReference>
<reference evidence="13" key="1">
    <citation type="submission" date="2014-08" db="EMBL/GenBank/DDBJ databases">
        <authorList>
            <person name="Sharma Rahul"/>
            <person name="Thines Marco"/>
        </authorList>
    </citation>
    <scope>NUCLEOTIDE SEQUENCE</scope>
</reference>
<feature type="compositionally biased region" description="Low complexity" evidence="11">
    <location>
        <begin position="24"/>
        <end position="39"/>
    </location>
</feature>
<evidence type="ECO:0000256" key="8">
    <source>
        <dbReference type="ARBA" id="ARBA00061661"/>
    </source>
</evidence>
<feature type="compositionally biased region" description="Polar residues" evidence="11">
    <location>
        <begin position="192"/>
        <end position="203"/>
    </location>
</feature>
<comment type="subcellular location">
    <subcellularLocation>
        <location evidence="1">Cytoplasm</location>
    </subcellularLocation>
</comment>